<evidence type="ECO:0000313" key="4">
    <source>
        <dbReference type="Proteomes" id="UP000734511"/>
    </source>
</evidence>
<dbReference type="PRINTS" id="PR01438">
    <property type="entry name" value="UNVRSLSTRESS"/>
</dbReference>
<dbReference type="InterPro" id="IPR006015">
    <property type="entry name" value="Universal_stress_UspA"/>
</dbReference>
<evidence type="ECO:0000259" key="2">
    <source>
        <dbReference type="Pfam" id="PF00582"/>
    </source>
</evidence>
<dbReference type="Pfam" id="PF00582">
    <property type="entry name" value="Usp"/>
    <property type="match status" value="2"/>
</dbReference>
<dbReference type="InterPro" id="IPR006016">
    <property type="entry name" value="UspA"/>
</dbReference>
<dbReference type="Gene3D" id="3.40.50.620">
    <property type="entry name" value="HUPs"/>
    <property type="match status" value="1"/>
</dbReference>
<accession>A0ABX0ZM72</accession>
<protein>
    <submittedName>
        <fullName evidence="3">Universal stress protein</fullName>
    </submittedName>
</protein>
<comment type="similarity">
    <text evidence="1">Belongs to the universal stress protein A family.</text>
</comment>
<dbReference type="PANTHER" id="PTHR46268:SF6">
    <property type="entry name" value="UNIVERSAL STRESS PROTEIN UP12"/>
    <property type="match status" value="1"/>
</dbReference>
<reference evidence="3 4" key="1">
    <citation type="submission" date="2020-03" db="EMBL/GenBank/DDBJ databases">
        <title>WGS of actinomycetes isolated from Thailand.</title>
        <authorList>
            <person name="Thawai C."/>
        </authorList>
    </citation>
    <scope>NUCLEOTIDE SEQUENCE [LARGE SCALE GENOMIC DNA]</scope>
    <source>
        <strain evidence="3 4">PRB2-1</strain>
    </source>
</reference>
<organism evidence="3 4">
    <name type="scientific">Actinacidiphila epipremni</name>
    <dbReference type="NCBI Taxonomy" id="2053013"/>
    <lineage>
        <taxon>Bacteria</taxon>
        <taxon>Bacillati</taxon>
        <taxon>Actinomycetota</taxon>
        <taxon>Actinomycetes</taxon>
        <taxon>Kitasatosporales</taxon>
        <taxon>Streptomycetaceae</taxon>
        <taxon>Actinacidiphila</taxon>
    </lineage>
</organism>
<dbReference type="Gene3D" id="3.40.50.12370">
    <property type="match status" value="1"/>
</dbReference>
<gene>
    <name evidence="3" type="ORF">HCN08_16445</name>
</gene>
<dbReference type="Proteomes" id="UP000734511">
    <property type="component" value="Unassembled WGS sequence"/>
</dbReference>
<feature type="domain" description="UspA" evidence="2">
    <location>
        <begin position="158"/>
        <end position="220"/>
    </location>
</feature>
<dbReference type="EMBL" id="JAATEJ010000012">
    <property type="protein sequence ID" value="NJP44975.1"/>
    <property type="molecule type" value="Genomic_DNA"/>
</dbReference>
<evidence type="ECO:0000313" key="3">
    <source>
        <dbReference type="EMBL" id="NJP44975.1"/>
    </source>
</evidence>
<proteinExistence type="inferred from homology"/>
<dbReference type="SUPFAM" id="SSF52402">
    <property type="entry name" value="Adenine nucleotide alpha hydrolases-like"/>
    <property type="match status" value="2"/>
</dbReference>
<feature type="domain" description="UspA" evidence="2">
    <location>
        <begin position="2"/>
        <end position="118"/>
    </location>
</feature>
<sequence length="222" mass="22450">MVVGMDGSVAAFRALDAAACEAERRGAVLEVVHCVADPDEAGPVLRAAAARLAERRPGLAVRQSAVVGDPVEVLAERSGAAELVVVGSRGAAGLGRLLTHSVSRRLAARTRGPLLVVRGTTRAAATGVRGGVLLGVAGDGDAEAALFAFEEAALCGCGPGLAVDARSVRAGQCRALIEASGTSRLVVLAAHRRRGLPGRELGAVTAGLLRHSRCPVVIVPVP</sequence>
<dbReference type="InterPro" id="IPR014729">
    <property type="entry name" value="Rossmann-like_a/b/a_fold"/>
</dbReference>
<evidence type="ECO:0000256" key="1">
    <source>
        <dbReference type="ARBA" id="ARBA00008791"/>
    </source>
</evidence>
<comment type="caution">
    <text evidence="3">The sequence shown here is derived from an EMBL/GenBank/DDBJ whole genome shotgun (WGS) entry which is preliminary data.</text>
</comment>
<name>A0ABX0ZM72_9ACTN</name>
<dbReference type="PANTHER" id="PTHR46268">
    <property type="entry name" value="STRESS RESPONSE PROTEIN NHAX"/>
    <property type="match status" value="1"/>
</dbReference>
<keyword evidence="4" id="KW-1185">Reference proteome</keyword>